<organism evidence="1">
    <name type="scientific">Roseihalotalea indica</name>
    <dbReference type="NCBI Taxonomy" id="2867963"/>
    <lineage>
        <taxon>Bacteria</taxon>
        <taxon>Pseudomonadati</taxon>
        <taxon>Bacteroidota</taxon>
        <taxon>Cytophagia</taxon>
        <taxon>Cytophagales</taxon>
        <taxon>Catalimonadaceae</taxon>
        <taxon>Roseihalotalea</taxon>
    </lineage>
</organism>
<protein>
    <submittedName>
        <fullName evidence="1">Uncharacterized protein</fullName>
    </submittedName>
</protein>
<gene>
    <name evidence="1" type="ORF">K4G66_08850</name>
</gene>
<name>A0AA49GPV6_9BACT</name>
<dbReference type="AlphaFoldDB" id="A0AA49GPV6"/>
<reference evidence="1" key="2">
    <citation type="journal article" date="2024" name="Antonie Van Leeuwenhoek">
        <title>Roseihalotalea indica gen. nov., sp. nov., a halophilic Bacteroidetes from mesopelagic Southwest Indian Ocean with higher carbohydrate metabolic potential.</title>
        <authorList>
            <person name="Chen B."/>
            <person name="Zhang M."/>
            <person name="Lin D."/>
            <person name="Ye J."/>
            <person name="Tang K."/>
        </authorList>
    </citation>
    <scope>NUCLEOTIDE SEQUENCE</scope>
    <source>
        <strain evidence="1">TK19036</strain>
    </source>
</reference>
<accession>A0AA49GPV6</accession>
<reference evidence="1" key="1">
    <citation type="journal article" date="2023" name="Comput. Struct. Biotechnol. J.">
        <title>Discovery of a novel marine Bacteroidetes with a rich repertoire of carbohydrate-active enzymes.</title>
        <authorList>
            <person name="Chen B."/>
            <person name="Liu G."/>
            <person name="Chen Q."/>
            <person name="Wang H."/>
            <person name="Liu L."/>
            <person name="Tang K."/>
        </authorList>
    </citation>
    <scope>NUCLEOTIDE SEQUENCE</scope>
    <source>
        <strain evidence="1">TK19036</strain>
    </source>
</reference>
<sequence>MSLLITLYSCKDEDDTSASCGKWEVEINNPDATVSIENGSLIVNIPNPKTFKDVRLIQHQAKDQQYSQVGLWLNARIDAEPIELGNTVMAEIRASFGYEVANGASFIGKSVTSEGWYKGFVNDRQAWHSQTGSFIFYAKGTEAKFEENHNFNPVEIPMVSAAPKVLYLDFGVDPSVAHLNPIASLHAEVELIQFGDYTPHGSIYKHGQNQEYLGFKLDQFDCNSLIR</sequence>
<evidence type="ECO:0000313" key="1">
    <source>
        <dbReference type="EMBL" id="WKN38810.1"/>
    </source>
</evidence>
<proteinExistence type="predicted"/>
<dbReference type="EMBL" id="CP120682">
    <property type="protein sequence ID" value="WKN38810.1"/>
    <property type="molecule type" value="Genomic_DNA"/>
</dbReference>